<dbReference type="CDD" id="cd07516">
    <property type="entry name" value="HAD_Pase"/>
    <property type="match status" value="1"/>
</dbReference>
<sequence>MAAAGALTMEHDVVNPERGTPAQTIRLVVSDIDGTLVTRDKQLTEAALKAARDLRAAGIALCLVSSRAPRGMEMFLAPLEIDTPRAGLNGGLITSPDGTILSRLSLEPQAVAAALDMLDVHGVDAWLFRGHDWLVRNAGGAYVGKEEAVVQTRPTIVRSFDDYHAEVGKIMGSSTDYPLLERMEIEIGAMLEGQASVHRSSDYYLDITHPDANKGYAACALAARLGLDISEVACIGDMSNDIPMLKVAGLAIAMGNAPETVKSHAHFVTASNEHNGWARAMEQIVLPRAPRA</sequence>
<organism evidence="1 2">
    <name type="scientific">Ameyamaea chiangmaiensis</name>
    <dbReference type="NCBI Taxonomy" id="442969"/>
    <lineage>
        <taxon>Bacteria</taxon>
        <taxon>Pseudomonadati</taxon>
        <taxon>Pseudomonadota</taxon>
        <taxon>Alphaproteobacteria</taxon>
        <taxon>Acetobacterales</taxon>
        <taxon>Acetobacteraceae</taxon>
        <taxon>Ameyamaea</taxon>
    </lineage>
</organism>
<dbReference type="GO" id="GO:0005829">
    <property type="term" value="C:cytosol"/>
    <property type="evidence" value="ECO:0007669"/>
    <property type="project" value="TreeGrafter"/>
</dbReference>
<dbReference type="Pfam" id="PF08282">
    <property type="entry name" value="Hydrolase_3"/>
    <property type="match status" value="1"/>
</dbReference>
<evidence type="ECO:0000313" key="1">
    <source>
        <dbReference type="EMBL" id="NVN39181.1"/>
    </source>
</evidence>
<dbReference type="InterPro" id="IPR006379">
    <property type="entry name" value="HAD-SF_hydro_IIB"/>
</dbReference>
<dbReference type="SUPFAM" id="SSF56784">
    <property type="entry name" value="HAD-like"/>
    <property type="match status" value="1"/>
</dbReference>
<proteinExistence type="predicted"/>
<dbReference type="EMBL" id="JABXXR010000004">
    <property type="protein sequence ID" value="NVN39181.1"/>
    <property type="molecule type" value="Genomic_DNA"/>
</dbReference>
<keyword evidence="2" id="KW-1185">Reference proteome</keyword>
<dbReference type="Proteomes" id="UP000585665">
    <property type="component" value="Unassembled WGS sequence"/>
</dbReference>
<dbReference type="Gene3D" id="3.30.1240.10">
    <property type="match status" value="1"/>
</dbReference>
<gene>
    <name evidence="1" type="ORF">HUK82_01190</name>
</gene>
<comment type="caution">
    <text evidence="1">The sequence shown here is derived from an EMBL/GenBank/DDBJ whole genome shotgun (WGS) entry which is preliminary data.</text>
</comment>
<dbReference type="InterPro" id="IPR023214">
    <property type="entry name" value="HAD_sf"/>
</dbReference>
<dbReference type="PROSITE" id="PS01228">
    <property type="entry name" value="COF_1"/>
    <property type="match status" value="1"/>
</dbReference>
<name>A0A850PDR4_9PROT</name>
<reference evidence="1 2" key="1">
    <citation type="submission" date="2020-06" db="EMBL/GenBank/DDBJ databases">
        <title>Description of novel acetic acid bacteria.</title>
        <authorList>
            <person name="Sombolestani A."/>
        </authorList>
    </citation>
    <scope>NUCLEOTIDE SEQUENCE [LARGE SCALE GENOMIC DNA]</scope>
    <source>
        <strain evidence="1 2">LMG 27010</strain>
    </source>
</reference>
<dbReference type="NCBIfam" id="TIGR00099">
    <property type="entry name" value="Cof-subfamily"/>
    <property type="match status" value="1"/>
</dbReference>
<dbReference type="NCBIfam" id="TIGR01484">
    <property type="entry name" value="HAD-SF-IIB"/>
    <property type="match status" value="1"/>
</dbReference>
<accession>A0A850PDR4</accession>
<dbReference type="PANTHER" id="PTHR10000:SF8">
    <property type="entry name" value="HAD SUPERFAMILY HYDROLASE-LIKE, TYPE 3"/>
    <property type="match status" value="1"/>
</dbReference>
<dbReference type="SFLD" id="SFLDS00003">
    <property type="entry name" value="Haloacid_Dehalogenase"/>
    <property type="match status" value="1"/>
</dbReference>
<protein>
    <submittedName>
        <fullName evidence="1">HAD family phosphatase</fullName>
    </submittedName>
</protein>
<dbReference type="SFLD" id="SFLDG01140">
    <property type="entry name" value="C2.B:_Phosphomannomutase_and_P"/>
    <property type="match status" value="1"/>
</dbReference>
<dbReference type="Gene3D" id="3.40.50.1000">
    <property type="entry name" value="HAD superfamily/HAD-like"/>
    <property type="match status" value="1"/>
</dbReference>
<dbReference type="PANTHER" id="PTHR10000">
    <property type="entry name" value="PHOSPHOSERINE PHOSPHATASE"/>
    <property type="match status" value="1"/>
</dbReference>
<dbReference type="AlphaFoldDB" id="A0A850PDR4"/>
<dbReference type="InterPro" id="IPR000150">
    <property type="entry name" value="Cof"/>
</dbReference>
<dbReference type="GO" id="GO:0016791">
    <property type="term" value="F:phosphatase activity"/>
    <property type="evidence" value="ECO:0007669"/>
    <property type="project" value="TreeGrafter"/>
</dbReference>
<dbReference type="GO" id="GO:0000287">
    <property type="term" value="F:magnesium ion binding"/>
    <property type="evidence" value="ECO:0007669"/>
    <property type="project" value="TreeGrafter"/>
</dbReference>
<evidence type="ECO:0000313" key="2">
    <source>
        <dbReference type="Proteomes" id="UP000585665"/>
    </source>
</evidence>
<dbReference type="InterPro" id="IPR036412">
    <property type="entry name" value="HAD-like_sf"/>
</dbReference>